<feature type="non-terminal residue" evidence="2">
    <location>
        <position position="25"/>
    </location>
</feature>
<sequence>MKMIKDIRFWVCVIGIVILGFLSGL</sequence>
<dbReference type="AlphaFoldDB" id="A0AAJ1WEW8"/>
<keyword evidence="1" id="KW-0812">Transmembrane</keyword>
<dbReference type="EMBL" id="JAVBZS010000175">
    <property type="protein sequence ID" value="MDP8591387.1"/>
    <property type="molecule type" value="Genomic_DNA"/>
</dbReference>
<evidence type="ECO:0000256" key="1">
    <source>
        <dbReference type="SAM" id="Phobius"/>
    </source>
</evidence>
<reference evidence="2 3" key="1">
    <citation type="submission" date="2023-08" db="EMBL/GenBank/DDBJ databases">
        <title>Whole genome sequencing of Enterococcus.</title>
        <authorList>
            <person name="Kaptchouang Tchatchouang C.D."/>
            <person name="Ateba C.N."/>
        </authorList>
    </citation>
    <scope>NUCLEOTIDE SEQUENCE [LARGE SCALE GENOMIC DNA]</scope>
    <source>
        <strain evidence="2 3">ENT3_CNKT_NWU</strain>
    </source>
</reference>
<name>A0AAJ1WEW8_9ENTE</name>
<protein>
    <submittedName>
        <fullName evidence="2">Tryptophan-rich sensory protein</fullName>
    </submittedName>
</protein>
<gene>
    <name evidence="2" type="ORF">RAN64_15675</name>
</gene>
<dbReference type="Proteomes" id="UP001238215">
    <property type="component" value="Unassembled WGS sequence"/>
</dbReference>
<keyword evidence="1" id="KW-1133">Transmembrane helix</keyword>
<organism evidence="2 3">
    <name type="scientific">Enterococcus lactis</name>
    <dbReference type="NCBI Taxonomy" id="357441"/>
    <lineage>
        <taxon>Bacteria</taxon>
        <taxon>Bacillati</taxon>
        <taxon>Bacillota</taxon>
        <taxon>Bacilli</taxon>
        <taxon>Lactobacillales</taxon>
        <taxon>Enterococcaceae</taxon>
        <taxon>Enterococcus</taxon>
    </lineage>
</organism>
<accession>A0AAJ1WEW8</accession>
<comment type="caution">
    <text evidence="2">The sequence shown here is derived from an EMBL/GenBank/DDBJ whole genome shotgun (WGS) entry which is preliminary data.</text>
</comment>
<proteinExistence type="predicted"/>
<keyword evidence="3" id="KW-1185">Reference proteome</keyword>
<keyword evidence="1" id="KW-0472">Membrane</keyword>
<evidence type="ECO:0000313" key="3">
    <source>
        <dbReference type="Proteomes" id="UP001238215"/>
    </source>
</evidence>
<evidence type="ECO:0000313" key="2">
    <source>
        <dbReference type="EMBL" id="MDP8591387.1"/>
    </source>
</evidence>
<feature type="transmembrane region" description="Helical" evidence="1">
    <location>
        <begin position="7"/>
        <end position="24"/>
    </location>
</feature>